<dbReference type="EMBL" id="JADFTS010000004">
    <property type="protein sequence ID" value="KAF9610937.1"/>
    <property type="molecule type" value="Genomic_DNA"/>
</dbReference>
<evidence type="ECO:0000256" key="1">
    <source>
        <dbReference type="ARBA" id="ARBA00022614"/>
    </source>
</evidence>
<comment type="caution">
    <text evidence="4">The sequence shown here is derived from an EMBL/GenBank/DDBJ whole genome shotgun (WGS) entry which is preliminary data.</text>
</comment>
<dbReference type="Pfam" id="PF00931">
    <property type="entry name" value="NB-ARC"/>
    <property type="match status" value="1"/>
</dbReference>
<dbReference type="OrthoDB" id="122245at2759"/>
<dbReference type="Gene3D" id="3.80.10.10">
    <property type="entry name" value="Ribonuclease Inhibitor"/>
    <property type="match status" value="1"/>
</dbReference>
<dbReference type="InterPro" id="IPR002182">
    <property type="entry name" value="NB-ARC"/>
</dbReference>
<dbReference type="InterPro" id="IPR050216">
    <property type="entry name" value="LRR_domain-containing"/>
</dbReference>
<dbReference type="AlphaFoldDB" id="A0A835I6C6"/>
<evidence type="ECO:0000259" key="3">
    <source>
        <dbReference type="Pfam" id="PF00931"/>
    </source>
</evidence>
<protein>
    <recommendedName>
        <fullName evidence="3">NB-ARC domain-containing protein</fullName>
    </recommendedName>
</protein>
<name>A0A835I6C6_9MAGN</name>
<dbReference type="PANTHER" id="PTHR48051">
    <property type="match status" value="1"/>
</dbReference>
<keyword evidence="1" id="KW-0433">Leucine-rich repeat</keyword>
<evidence type="ECO:0000313" key="4">
    <source>
        <dbReference type="EMBL" id="KAF9610937.1"/>
    </source>
</evidence>
<dbReference type="PANTHER" id="PTHR48051:SF1">
    <property type="entry name" value="RAS SUPPRESSOR PROTEIN 1"/>
    <property type="match status" value="1"/>
</dbReference>
<dbReference type="SMART" id="SM00369">
    <property type="entry name" value="LRR_TYP"/>
    <property type="match status" value="3"/>
</dbReference>
<sequence>MDMQEVFRGLSDPCPPVINKAVDGVVEKMDTCIAITFSGWNGVGTERILKYVAKKTLTETKVLDVLIWVMARKEKLSMQKFQMQVADRLKIQYPRNDEDDKQSVVDEVVSLKIHESLKKRNFLLVHDDAVFELGKVLLDELRDRHIIQVVEIVTESQYPAYLTALTKHEVLDLSHTLLREFPENFFQGLQSLRLLDLSNCLSLFSLPQSISCLLNLEHLLLSECQKLSAFPSSVQPLGKLKLLDLSRTAIKEIPDQFFMCMVKLVSLEKLNLKGCSSLKSVSPSLEHLPSSLEELDLSGCKSLQDVSSFRDRLPNLRALNLAGTPVNFISLRNHSRLETLVLDSNEDLDVLDLSGTPIQKFPLEGHSKFKGLSRLDLLGVKHLCKVNWERINRLPQEVNWDQCGDGSMSHMRTPLAEWRGNGNERGVFISVGYL</sequence>
<keyword evidence="5" id="KW-1185">Reference proteome</keyword>
<evidence type="ECO:0000313" key="5">
    <source>
        <dbReference type="Proteomes" id="UP000631114"/>
    </source>
</evidence>
<feature type="domain" description="NB-ARC" evidence="3">
    <location>
        <begin position="22"/>
        <end position="130"/>
    </location>
</feature>
<dbReference type="SUPFAM" id="SSF52047">
    <property type="entry name" value="RNI-like"/>
    <property type="match status" value="1"/>
</dbReference>
<dbReference type="InterPro" id="IPR032675">
    <property type="entry name" value="LRR_dom_sf"/>
</dbReference>
<evidence type="ECO:0000256" key="2">
    <source>
        <dbReference type="ARBA" id="ARBA00022737"/>
    </source>
</evidence>
<gene>
    <name evidence="4" type="ORF">IFM89_025747</name>
</gene>
<dbReference type="InterPro" id="IPR003591">
    <property type="entry name" value="Leu-rich_rpt_typical-subtyp"/>
</dbReference>
<accession>A0A835I6C6</accession>
<dbReference type="GO" id="GO:0005737">
    <property type="term" value="C:cytoplasm"/>
    <property type="evidence" value="ECO:0007669"/>
    <property type="project" value="TreeGrafter"/>
</dbReference>
<organism evidence="4 5">
    <name type="scientific">Coptis chinensis</name>
    <dbReference type="NCBI Taxonomy" id="261450"/>
    <lineage>
        <taxon>Eukaryota</taxon>
        <taxon>Viridiplantae</taxon>
        <taxon>Streptophyta</taxon>
        <taxon>Embryophyta</taxon>
        <taxon>Tracheophyta</taxon>
        <taxon>Spermatophyta</taxon>
        <taxon>Magnoliopsida</taxon>
        <taxon>Ranunculales</taxon>
        <taxon>Ranunculaceae</taxon>
        <taxon>Coptidoideae</taxon>
        <taxon>Coptis</taxon>
    </lineage>
</organism>
<proteinExistence type="predicted"/>
<dbReference type="Proteomes" id="UP000631114">
    <property type="component" value="Unassembled WGS sequence"/>
</dbReference>
<dbReference type="GO" id="GO:0043531">
    <property type="term" value="F:ADP binding"/>
    <property type="evidence" value="ECO:0007669"/>
    <property type="project" value="InterPro"/>
</dbReference>
<reference evidence="4 5" key="1">
    <citation type="submission" date="2020-10" db="EMBL/GenBank/DDBJ databases">
        <title>The Coptis chinensis genome and diversification of protoberbering-type alkaloids.</title>
        <authorList>
            <person name="Wang B."/>
            <person name="Shu S."/>
            <person name="Song C."/>
            <person name="Liu Y."/>
        </authorList>
    </citation>
    <scope>NUCLEOTIDE SEQUENCE [LARGE SCALE GENOMIC DNA]</scope>
    <source>
        <strain evidence="4">HL-2020</strain>
        <tissue evidence="4">Leaf</tissue>
    </source>
</reference>
<keyword evidence="2" id="KW-0677">Repeat</keyword>